<sequence length="59" mass="6833">MDWWNVLEYGAWAVSVFLLGWMLLDAIQVNRDYDEDLLTSSREGELEGISEKHDISEVS</sequence>
<gene>
    <name evidence="2" type="ORF">AUC71_05505</name>
</gene>
<dbReference type="Proteomes" id="UP000095042">
    <property type="component" value="Unassembled WGS sequence"/>
</dbReference>
<evidence type="ECO:0000313" key="2">
    <source>
        <dbReference type="EMBL" id="ODS04145.1"/>
    </source>
</evidence>
<name>A0A1E3WE91_9HYPH</name>
<keyword evidence="3" id="KW-1185">Reference proteome</keyword>
<dbReference type="RefSeq" id="WP_069622638.1">
    <property type="nucleotide sequence ID" value="NZ_LPWD01000007.1"/>
</dbReference>
<proteinExistence type="predicted"/>
<dbReference type="OrthoDB" id="7867413at2"/>
<keyword evidence="1" id="KW-0472">Membrane</keyword>
<protein>
    <submittedName>
        <fullName evidence="2">Uncharacterized protein</fullName>
    </submittedName>
</protein>
<evidence type="ECO:0000256" key="1">
    <source>
        <dbReference type="SAM" id="Phobius"/>
    </source>
</evidence>
<organism evidence="2 3">
    <name type="scientific">Methyloceanibacter marginalis</name>
    <dbReference type="NCBI Taxonomy" id="1774971"/>
    <lineage>
        <taxon>Bacteria</taxon>
        <taxon>Pseudomonadati</taxon>
        <taxon>Pseudomonadota</taxon>
        <taxon>Alphaproteobacteria</taxon>
        <taxon>Hyphomicrobiales</taxon>
        <taxon>Hyphomicrobiaceae</taxon>
        <taxon>Methyloceanibacter</taxon>
    </lineage>
</organism>
<comment type="caution">
    <text evidence="2">The sequence shown here is derived from an EMBL/GenBank/DDBJ whole genome shotgun (WGS) entry which is preliminary data.</text>
</comment>
<dbReference type="AlphaFoldDB" id="A0A1E3WE91"/>
<keyword evidence="1" id="KW-1133">Transmembrane helix</keyword>
<accession>A0A1E3WE91</accession>
<evidence type="ECO:0000313" key="3">
    <source>
        <dbReference type="Proteomes" id="UP000095042"/>
    </source>
</evidence>
<reference evidence="2 3" key="1">
    <citation type="journal article" date="2016" name="Environ. Microbiol.">
        <title>New Methyloceanibacter diversity from North Sea sediments includes methanotroph containing solely the soluble methane monooxygenase.</title>
        <authorList>
            <person name="Vekeman B."/>
            <person name="Kerckhof F.M."/>
            <person name="Cremers G."/>
            <person name="de Vos P."/>
            <person name="Vandamme P."/>
            <person name="Boon N."/>
            <person name="Op den Camp H.J."/>
            <person name="Heylen K."/>
        </authorList>
    </citation>
    <scope>NUCLEOTIDE SEQUENCE [LARGE SCALE GENOMIC DNA]</scope>
    <source>
        <strain evidence="2 3">R-67177</strain>
    </source>
</reference>
<feature type="transmembrane region" description="Helical" evidence="1">
    <location>
        <begin position="6"/>
        <end position="24"/>
    </location>
</feature>
<dbReference type="EMBL" id="LPWD01000007">
    <property type="protein sequence ID" value="ODS04145.1"/>
    <property type="molecule type" value="Genomic_DNA"/>
</dbReference>
<keyword evidence="1" id="KW-0812">Transmembrane</keyword>